<feature type="compositionally biased region" description="Basic and acidic residues" evidence="1">
    <location>
        <begin position="25"/>
        <end position="64"/>
    </location>
</feature>
<reference evidence="2 3" key="1">
    <citation type="journal article" date="2018" name="Proc. Natl. Acad. Sci. U.S.A.">
        <title>Draft genome sequence of Camellia sinensis var. sinensis provides insights into the evolution of the tea genome and tea quality.</title>
        <authorList>
            <person name="Wei C."/>
            <person name="Yang H."/>
            <person name="Wang S."/>
            <person name="Zhao J."/>
            <person name="Liu C."/>
            <person name="Gao L."/>
            <person name="Xia E."/>
            <person name="Lu Y."/>
            <person name="Tai Y."/>
            <person name="She G."/>
            <person name="Sun J."/>
            <person name="Cao H."/>
            <person name="Tong W."/>
            <person name="Gao Q."/>
            <person name="Li Y."/>
            <person name="Deng W."/>
            <person name="Jiang X."/>
            <person name="Wang W."/>
            <person name="Chen Q."/>
            <person name="Zhang S."/>
            <person name="Li H."/>
            <person name="Wu J."/>
            <person name="Wang P."/>
            <person name="Li P."/>
            <person name="Shi C."/>
            <person name="Zheng F."/>
            <person name="Jian J."/>
            <person name="Huang B."/>
            <person name="Shan D."/>
            <person name="Shi M."/>
            <person name="Fang C."/>
            <person name="Yue Y."/>
            <person name="Li F."/>
            <person name="Li D."/>
            <person name="Wei S."/>
            <person name="Han B."/>
            <person name="Jiang C."/>
            <person name="Yin Y."/>
            <person name="Xia T."/>
            <person name="Zhang Z."/>
            <person name="Bennetzen J.L."/>
            <person name="Zhao S."/>
            <person name="Wan X."/>
        </authorList>
    </citation>
    <scope>NUCLEOTIDE SEQUENCE [LARGE SCALE GENOMIC DNA]</scope>
    <source>
        <strain evidence="3">cv. Shuchazao</strain>
        <tissue evidence="2">Leaf</tissue>
    </source>
</reference>
<evidence type="ECO:0000313" key="2">
    <source>
        <dbReference type="EMBL" id="THG17860.1"/>
    </source>
</evidence>
<dbReference type="PANTHER" id="PTHR43718:SF2">
    <property type="entry name" value="LON PROTEASE HOMOLOG, MITOCHONDRIAL"/>
    <property type="match status" value="1"/>
</dbReference>
<gene>
    <name evidence="2" type="ORF">TEA_027585</name>
</gene>
<feature type="region of interest" description="Disordered" evidence="1">
    <location>
        <begin position="114"/>
        <end position="138"/>
    </location>
</feature>
<dbReference type="GO" id="GO:0004176">
    <property type="term" value="F:ATP-dependent peptidase activity"/>
    <property type="evidence" value="ECO:0007669"/>
    <property type="project" value="InterPro"/>
</dbReference>
<feature type="compositionally biased region" description="Acidic residues" evidence="1">
    <location>
        <begin position="8"/>
        <end position="24"/>
    </location>
</feature>
<dbReference type="Gene3D" id="3.40.50.300">
    <property type="entry name" value="P-loop containing nucleotide triphosphate hydrolases"/>
    <property type="match status" value="1"/>
</dbReference>
<dbReference type="EMBL" id="SDRB02003405">
    <property type="protein sequence ID" value="THG17860.1"/>
    <property type="molecule type" value="Genomic_DNA"/>
</dbReference>
<dbReference type="InterPro" id="IPR027065">
    <property type="entry name" value="Lon_Prtase"/>
</dbReference>
<accession>A0A4S4EMI9</accession>
<evidence type="ECO:0000256" key="1">
    <source>
        <dbReference type="SAM" id="MobiDB-lite"/>
    </source>
</evidence>
<dbReference type="GO" id="GO:0003697">
    <property type="term" value="F:single-stranded DNA binding"/>
    <property type="evidence" value="ECO:0007669"/>
    <property type="project" value="TreeGrafter"/>
</dbReference>
<dbReference type="GO" id="GO:0007005">
    <property type="term" value="P:mitochondrion organization"/>
    <property type="evidence" value="ECO:0007669"/>
    <property type="project" value="TreeGrafter"/>
</dbReference>
<evidence type="ECO:0000313" key="3">
    <source>
        <dbReference type="Proteomes" id="UP000306102"/>
    </source>
</evidence>
<dbReference type="AlphaFoldDB" id="A0A4S4EMI9"/>
<proteinExistence type="predicted"/>
<dbReference type="Proteomes" id="UP000306102">
    <property type="component" value="Unassembled WGS sequence"/>
</dbReference>
<dbReference type="PANTHER" id="PTHR43718">
    <property type="entry name" value="LON PROTEASE"/>
    <property type="match status" value="1"/>
</dbReference>
<keyword evidence="3" id="KW-1185">Reference proteome</keyword>
<protein>
    <submittedName>
        <fullName evidence="2">Uncharacterized protein</fullName>
    </submittedName>
</protein>
<dbReference type="GO" id="GO:0005759">
    <property type="term" value="C:mitochondrial matrix"/>
    <property type="evidence" value="ECO:0007669"/>
    <property type="project" value="TreeGrafter"/>
</dbReference>
<name>A0A4S4EMI9_CAMSN</name>
<comment type="caution">
    <text evidence="2">The sequence shown here is derived from an EMBL/GenBank/DDBJ whole genome shotgun (WGS) entry which is preliminary data.</text>
</comment>
<dbReference type="GO" id="GO:0005524">
    <property type="term" value="F:ATP binding"/>
    <property type="evidence" value="ECO:0007669"/>
    <property type="project" value="InterPro"/>
</dbReference>
<dbReference type="STRING" id="542762.A0A4S4EMI9"/>
<dbReference type="GO" id="GO:0051131">
    <property type="term" value="P:chaperone-mediated protein complex assembly"/>
    <property type="evidence" value="ECO:0007669"/>
    <property type="project" value="TreeGrafter"/>
</dbReference>
<organism evidence="2 3">
    <name type="scientific">Camellia sinensis var. sinensis</name>
    <name type="common">China tea</name>
    <dbReference type="NCBI Taxonomy" id="542762"/>
    <lineage>
        <taxon>Eukaryota</taxon>
        <taxon>Viridiplantae</taxon>
        <taxon>Streptophyta</taxon>
        <taxon>Embryophyta</taxon>
        <taxon>Tracheophyta</taxon>
        <taxon>Spermatophyta</taxon>
        <taxon>Magnoliopsida</taxon>
        <taxon>eudicotyledons</taxon>
        <taxon>Gunneridae</taxon>
        <taxon>Pentapetalae</taxon>
        <taxon>asterids</taxon>
        <taxon>Ericales</taxon>
        <taxon>Theaceae</taxon>
        <taxon>Camellia</taxon>
    </lineage>
</organism>
<feature type="region of interest" description="Disordered" evidence="1">
    <location>
        <begin position="1"/>
        <end position="68"/>
    </location>
</feature>
<dbReference type="GO" id="GO:0006515">
    <property type="term" value="P:protein quality control for misfolded or incompletely synthesized proteins"/>
    <property type="evidence" value="ECO:0007669"/>
    <property type="project" value="TreeGrafter"/>
</dbReference>
<dbReference type="InterPro" id="IPR027417">
    <property type="entry name" value="P-loop_NTPase"/>
</dbReference>
<dbReference type="GO" id="GO:0004252">
    <property type="term" value="F:serine-type endopeptidase activity"/>
    <property type="evidence" value="ECO:0007669"/>
    <property type="project" value="InterPro"/>
</dbReference>
<sequence>MAENLGYNDDENDTIIEYNNDEDDELHRQFDGGKEKGGETNNDKDYQPLDDHERLSSSSDDGKPFDSQVIEDIHMGPGKKTNRSAARLIASQIPREERSTLDEDTLTLPRRPLPAQVNHSESTPKATMVSKIAEQSQPSITHPLSKEQIFGEILGKRSVYLKGYGIRKDTTSSSTHFEAPNSEVLVLVLVLVLVCYYWSDGLSKRALLPLHLYLSSNNPKSIESAKLLAKTLLDTISIECRASSLLQLLVYSYCCCPGGCCLLGYCCCNVTVKWLLVNACLLQCCYCNGSIPSPGSVLGHRRTYIGAMPGKMVQCLKNVGTTNPPVLINEIDKLGRGHACDSTSAMLELLDLEQNANFLDHYLDVPIDLSKVLCKFLVLRNGSYNGFME</sequence>